<dbReference type="SUPFAM" id="SSF53328">
    <property type="entry name" value="Formyltransferase"/>
    <property type="match status" value="1"/>
</dbReference>
<dbReference type="EMBL" id="JAGPNK010000002">
    <property type="protein sequence ID" value="KAH7326162.1"/>
    <property type="molecule type" value="Genomic_DNA"/>
</dbReference>
<dbReference type="Proteomes" id="UP000813444">
    <property type="component" value="Unassembled WGS sequence"/>
</dbReference>
<keyword evidence="3" id="KW-0808">Transferase</keyword>
<dbReference type="PANTHER" id="PTHR11138:SF5">
    <property type="entry name" value="METHIONYL-TRNA FORMYLTRANSFERASE, MITOCHONDRIAL"/>
    <property type="match status" value="1"/>
</dbReference>
<dbReference type="PANTHER" id="PTHR11138">
    <property type="entry name" value="METHIONYL-TRNA FORMYLTRANSFERASE"/>
    <property type="match status" value="1"/>
</dbReference>
<dbReference type="EC" id="2.1.2.9" evidence="1"/>
<accession>A0A8K0WW57</accession>
<gene>
    <name evidence="3" type="ORF">B0I35DRAFT_422018</name>
</gene>
<reference evidence="3" key="1">
    <citation type="journal article" date="2021" name="Nat. Commun.">
        <title>Genetic determinants of endophytism in the Arabidopsis root mycobiome.</title>
        <authorList>
            <person name="Mesny F."/>
            <person name="Miyauchi S."/>
            <person name="Thiergart T."/>
            <person name="Pickel B."/>
            <person name="Atanasova L."/>
            <person name="Karlsson M."/>
            <person name="Huettel B."/>
            <person name="Barry K.W."/>
            <person name="Haridas S."/>
            <person name="Chen C."/>
            <person name="Bauer D."/>
            <person name="Andreopoulos W."/>
            <person name="Pangilinan J."/>
            <person name="LaButti K."/>
            <person name="Riley R."/>
            <person name="Lipzen A."/>
            <person name="Clum A."/>
            <person name="Drula E."/>
            <person name="Henrissat B."/>
            <person name="Kohler A."/>
            <person name="Grigoriev I.V."/>
            <person name="Martin F.M."/>
            <person name="Hacquard S."/>
        </authorList>
    </citation>
    <scope>NUCLEOTIDE SEQUENCE</scope>
    <source>
        <strain evidence="3">MPI-CAGE-CH-0235</strain>
    </source>
</reference>
<evidence type="ECO:0000313" key="3">
    <source>
        <dbReference type="EMBL" id="KAH7326162.1"/>
    </source>
</evidence>
<evidence type="ECO:0000313" key="4">
    <source>
        <dbReference type="Proteomes" id="UP000813444"/>
    </source>
</evidence>
<dbReference type="InterPro" id="IPR036477">
    <property type="entry name" value="Formyl_transf_N_sf"/>
</dbReference>
<evidence type="ECO:0000256" key="1">
    <source>
        <dbReference type="ARBA" id="ARBA00012261"/>
    </source>
</evidence>
<dbReference type="CDD" id="cd08646">
    <property type="entry name" value="FMT_core_Met-tRNA-FMT_N"/>
    <property type="match status" value="1"/>
</dbReference>
<sequence>MTFRLARFAGAAAGLRTSPARRWYSKTSDPLRILFCGSDDFSCRSLRALHEEKKRNPALIESMEVMVRPPKRTGRGYKQLREVPCQTLAERLGLKTHQRDTFREWELPEGTNLIVAVSFGLFVPPRILGSAKYGGLNVHPSFLPDLRGPAPIHHALLRRDEYIGVSLQTLDSRKFDHGTILAQTPPHTIPIRPEDTLSTLIEAAGDVGAEMLVQGLRDGLHVAPHEDVGSQLEGKELRHAPKVTKGDSRIDWVSWDAEDFRRRTLVSGSVWSMVLAPSVGPKRAIFRGVKPVPREAVRGKYHVLFSEEAGVEVRVGKESTAAFVVLRDGSWVSVESVLVEGKAEQPAAFALKPFLVDPLLDSPSWDA</sequence>
<evidence type="ECO:0000259" key="2">
    <source>
        <dbReference type="Pfam" id="PF00551"/>
    </source>
</evidence>
<name>A0A8K0WW57_9HYPO</name>
<feature type="domain" description="Formyl transferase N-terminal" evidence="2">
    <location>
        <begin position="32"/>
        <end position="214"/>
    </location>
</feature>
<dbReference type="GO" id="GO:0004479">
    <property type="term" value="F:methionyl-tRNA formyltransferase activity"/>
    <property type="evidence" value="ECO:0007669"/>
    <property type="project" value="UniProtKB-EC"/>
</dbReference>
<organism evidence="3 4">
    <name type="scientific">Stachybotrys elegans</name>
    <dbReference type="NCBI Taxonomy" id="80388"/>
    <lineage>
        <taxon>Eukaryota</taxon>
        <taxon>Fungi</taxon>
        <taxon>Dikarya</taxon>
        <taxon>Ascomycota</taxon>
        <taxon>Pezizomycotina</taxon>
        <taxon>Sordariomycetes</taxon>
        <taxon>Hypocreomycetidae</taxon>
        <taxon>Hypocreales</taxon>
        <taxon>Stachybotryaceae</taxon>
        <taxon>Stachybotrys</taxon>
    </lineage>
</organism>
<comment type="caution">
    <text evidence="3">The sequence shown here is derived from an EMBL/GenBank/DDBJ whole genome shotgun (WGS) entry which is preliminary data.</text>
</comment>
<dbReference type="Pfam" id="PF00551">
    <property type="entry name" value="Formyl_trans_N"/>
    <property type="match status" value="1"/>
</dbReference>
<dbReference type="InterPro" id="IPR041711">
    <property type="entry name" value="Met-tRNA-FMT_N"/>
</dbReference>
<dbReference type="AlphaFoldDB" id="A0A8K0WW57"/>
<protein>
    <recommendedName>
        <fullName evidence="1">methionyl-tRNA formyltransferase</fullName>
        <ecNumber evidence="1">2.1.2.9</ecNumber>
    </recommendedName>
</protein>
<dbReference type="OrthoDB" id="10268103at2759"/>
<dbReference type="InterPro" id="IPR002376">
    <property type="entry name" value="Formyl_transf_N"/>
</dbReference>
<keyword evidence="4" id="KW-1185">Reference proteome</keyword>
<dbReference type="Gene3D" id="3.40.50.12230">
    <property type="match status" value="1"/>
</dbReference>
<proteinExistence type="predicted"/>
<dbReference type="GO" id="GO:0005739">
    <property type="term" value="C:mitochondrion"/>
    <property type="evidence" value="ECO:0007669"/>
    <property type="project" value="TreeGrafter"/>
</dbReference>